<keyword evidence="1" id="KW-0175">Coiled coil</keyword>
<accession>A0A099WR98</accession>
<dbReference type="InterPro" id="IPR011659">
    <property type="entry name" value="WD40"/>
</dbReference>
<comment type="caution">
    <text evidence="3">The sequence shown here is derived from an EMBL/GenBank/DDBJ whole genome shotgun (WGS) entry which is preliminary data.</text>
</comment>
<dbReference type="OrthoDB" id="1110381at2"/>
<name>A0A099WR98_9PORP</name>
<reference evidence="2 4" key="1">
    <citation type="submission" date="2014-08" db="EMBL/GenBank/DDBJ databases">
        <title>Porphyromonas gulae strain:COT-052_OH1451 Genome sequencing.</title>
        <authorList>
            <person name="Wallis C."/>
            <person name="Deusch O."/>
            <person name="O'Flynn C."/>
            <person name="Davis I."/>
            <person name="Jospin G."/>
            <person name="Darling A.E."/>
            <person name="Coil D.A."/>
            <person name="Alexiev A."/>
            <person name="Horsfall A."/>
            <person name="Kirkwood N."/>
            <person name="Harris S."/>
            <person name="Eisen J.A."/>
        </authorList>
    </citation>
    <scope>NUCLEOTIDE SEQUENCE [LARGE SCALE GENOMIC DNA]</scope>
    <source>
        <strain evidence="4">COT-052 OH1451</strain>
        <strain evidence="2">COT-052_OH1451</strain>
    </source>
</reference>
<keyword evidence="5" id="KW-1185">Reference proteome</keyword>
<dbReference type="RefSeq" id="WP_039419665.1">
    <property type="nucleotide sequence ID" value="NZ_JRAQ01000024.1"/>
</dbReference>
<organism evidence="3 5">
    <name type="scientific">Porphyromonas gulae</name>
    <dbReference type="NCBI Taxonomy" id="111105"/>
    <lineage>
        <taxon>Bacteria</taxon>
        <taxon>Pseudomonadati</taxon>
        <taxon>Bacteroidota</taxon>
        <taxon>Bacteroidia</taxon>
        <taxon>Bacteroidales</taxon>
        <taxon>Porphyromonadaceae</taxon>
        <taxon>Porphyromonas</taxon>
    </lineage>
</organism>
<dbReference type="EMBL" id="JRAK01000054">
    <property type="protein sequence ID" value="KGN90532.1"/>
    <property type="molecule type" value="Genomic_DNA"/>
</dbReference>
<evidence type="ECO:0000256" key="1">
    <source>
        <dbReference type="SAM" id="Coils"/>
    </source>
</evidence>
<dbReference type="SUPFAM" id="SSF48452">
    <property type="entry name" value="TPR-like"/>
    <property type="match status" value="1"/>
</dbReference>
<dbReference type="Proteomes" id="UP000030146">
    <property type="component" value="Unassembled WGS sequence"/>
</dbReference>
<evidence type="ECO:0000313" key="2">
    <source>
        <dbReference type="EMBL" id="KGN85337.1"/>
    </source>
</evidence>
<evidence type="ECO:0000313" key="4">
    <source>
        <dbReference type="Proteomes" id="UP000030130"/>
    </source>
</evidence>
<protein>
    <submittedName>
        <fullName evidence="3">Anaphase-promoting protein</fullName>
    </submittedName>
</protein>
<gene>
    <name evidence="2" type="ORF">HR08_06220</name>
    <name evidence="3" type="ORF">HR15_03480</name>
</gene>
<evidence type="ECO:0000313" key="3">
    <source>
        <dbReference type="EMBL" id="KGN90532.1"/>
    </source>
</evidence>
<sequence length="473" mass="53653">MMCRSIILSLFALISIIGGKQLSAQSVSELRLLIDSGRYDKALPIAQQLVAKNPKHADNNYMLGLLLYKAERYEEAIAPLRVAVSRRSDAYEMLADAYAKEYFFSEALAALEKQKAALVKKKQETVSVDARIDRMRRAVRLLDRAEWVEVIDSVRTNKADLLSAYNLIADNGRLEWMKGNRGEATSFVNGRGDHAIMTEKGEDGVYSLHEAHRIGGKWGNAIPLEKLNSRFNENFPSLRADGFTLLFASDRPDGIGGYDLYMTRRDLEDGVFLEPTLLGMPFNSPYNDYLLVYDELRGIGFFASDRFCPADVVTVYTFVVNEEGRPVATDDMAVKRAYASLKSIKATQDPERDYSRLIASARDSRTDAEKKASERQIYLPMQGMRIYTRWSDFRSSEAKSLYQDAMARKRKLEQAATRLEELRLLYGRASASERNGMKQEILRLENAIPPLEEEVGRMEKEVRNIELQAGHSF</sequence>
<dbReference type="EMBL" id="JRAI01000057">
    <property type="protein sequence ID" value="KGN85337.1"/>
    <property type="molecule type" value="Genomic_DNA"/>
</dbReference>
<dbReference type="Pfam" id="PF07676">
    <property type="entry name" value="PD40"/>
    <property type="match status" value="1"/>
</dbReference>
<evidence type="ECO:0000313" key="5">
    <source>
        <dbReference type="Proteomes" id="UP000030146"/>
    </source>
</evidence>
<dbReference type="STRING" id="111105.HR09_10690"/>
<feature type="coiled-coil region" evidence="1">
    <location>
        <begin position="395"/>
        <end position="422"/>
    </location>
</feature>
<dbReference type="Proteomes" id="UP000030130">
    <property type="component" value="Unassembled WGS sequence"/>
</dbReference>
<proteinExistence type="predicted"/>
<dbReference type="eggNOG" id="COG0457">
    <property type="taxonomic scope" value="Bacteria"/>
</dbReference>
<dbReference type="Pfam" id="PF13432">
    <property type="entry name" value="TPR_16"/>
    <property type="match status" value="1"/>
</dbReference>
<dbReference type="AlphaFoldDB" id="A0A099WR98"/>
<dbReference type="InterPro" id="IPR011990">
    <property type="entry name" value="TPR-like_helical_dom_sf"/>
</dbReference>
<reference evidence="3 5" key="2">
    <citation type="submission" date="2014-08" db="EMBL/GenBank/DDBJ databases">
        <title>Porphyromonas gulae strain:COT-052_OH3439 Genome sequencing.</title>
        <authorList>
            <person name="Wallis C."/>
            <person name="Deusch O."/>
            <person name="O'Flynn C."/>
            <person name="Davis I."/>
            <person name="Jospin G."/>
            <person name="Darling A.E."/>
            <person name="Coil D.A."/>
            <person name="Alexiev A."/>
            <person name="Horsfall A."/>
            <person name="Kirkwood N."/>
            <person name="Harris S."/>
            <person name="Eisen J.A."/>
        </authorList>
    </citation>
    <scope>NUCLEOTIDE SEQUENCE [LARGE SCALE GENOMIC DNA]</scope>
    <source>
        <strain evidence="5">COT-052 OH3439</strain>
        <strain evidence="3">COT-052_OH3439</strain>
    </source>
</reference>
<dbReference type="Gene3D" id="1.25.40.10">
    <property type="entry name" value="Tetratricopeptide repeat domain"/>
    <property type="match status" value="1"/>
</dbReference>